<keyword evidence="13" id="KW-1133">Transmembrane helix</keyword>
<accession>A0A4V1INP7</accession>
<dbReference type="FunFam" id="1.10.287.130:FF:000002">
    <property type="entry name" value="Two-component osmosensing histidine kinase"/>
    <property type="match status" value="1"/>
</dbReference>
<evidence type="ECO:0000313" key="16">
    <source>
        <dbReference type="EMBL" id="RDH44471.1"/>
    </source>
</evidence>
<dbReference type="SUPFAM" id="SSF55874">
    <property type="entry name" value="ATPase domain of HSP90 chaperone/DNA topoisomerase II/histidine kinase"/>
    <property type="match status" value="1"/>
</dbReference>
<name>A0A4V1INP7_9GAMM</name>
<dbReference type="CDD" id="cd00082">
    <property type="entry name" value="HisKA"/>
    <property type="match status" value="1"/>
</dbReference>
<evidence type="ECO:0000256" key="11">
    <source>
        <dbReference type="PROSITE-ProRule" id="PRU00169"/>
    </source>
</evidence>
<dbReference type="Gene3D" id="3.30.565.10">
    <property type="entry name" value="Histidine kinase-like ATPase, C-terminal domain"/>
    <property type="match status" value="1"/>
</dbReference>
<dbReference type="SMART" id="SM00388">
    <property type="entry name" value="HisKA"/>
    <property type="match status" value="1"/>
</dbReference>
<dbReference type="CDD" id="cd16922">
    <property type="entry name" value="HATPase_EvgS-ArcB-TorS-like"/>
    <property type="match status" value="1"/>
</dbReference>
<dbReference type="FunFam" id="3.30.565.10:FF:000010">
    <property type="entry name" value="Sensor histidine kinase RcsC"/>
    <property type="match status" value="1"/>
</dbReference>
<evidence type="ECO:0000256" key="1">
    <source>
        <dbReference type="ARBA" id="ARBA00000085"/>
    </source>
</evidence>
<keyword evidence="12" id="KW-0175">Coiled coil</keyword>
<dbReference type="AlphaFoldDB" id="A0A4V1INP7"/>
<dbReference type="PRINTS" id="PR00344">
    <property type="entry name" value="BCTRLSENSOR"/>
</dbReference>
<dbReference type="GO" id="GO:0005524">
    <property type="term" value="F:ATP binding"/>
    <property type="evidence" value="ECO:0007669"/>
    <property type="project" value="UniProtKB-KW"/>
</dbReference>
<proteinExistence type="predicted"/>
<dbReference type="Pfam" id="PF02518">
    <property type="entry name" value="HATPase_c"/>
    <property type="match status" value="1"/>
</dbReference>
<evidence type="ECO:0000313" key="17">
    <source>
        <dbReference type="Proteomes" id="UP000257039"/>
    </source>
</evidence>
<dbReference type="InterPro" id="IPR005467">
    <property type="entry name" value="His_kinase_dom"/>
</dbReference>
<dbReference type="CDD" id="cd17546">
    <property type="entry name" value="REC_hyHK_CKI1_RcsC-like"/>
    <property type="match status" value="1"/>
</dbReference>
<gene>
    <name evidence="16" type="ORF">B9G39_14065</name>
</gene>
<dbReference type="InterPro" id="IPR003661">
    <property type="entry name" value="HisK_dim/P_dom"/>
</dbReference>
<dbReference type="Proteomes" id="UP000257039">
    <property type="component" value="Unassembled WGS sequence"/>
</dbReference>
<evidence type="ECO:0000256" key="6">
    <source>
        <dbReference type="ARBA" id="ARBA00022777"/>
    </source>
</evidence>
<keyword evidence="5" id="KW-0547">Nucleotide-binding</keyword>
<dbReference type="PROSITE" id="PS50110">
    <property type="entry name" value="RESPONSE_REGULATORY"/>
    <property type="match status" value="1"/>
</dbReference>
<evidence type="ECO:0000256" key="7">
    <source>
        <dbReference type="ARBA" id="ARBA00022840"/>
    </source>
</evidence>
<dbReference type="SMART" id="SM00448">
    <property type="entry name" value="REC"/>
    <property type="match status" value="1"/>
</dbReference>
<evidence type="ECO:0000256" key="10">
    <source>
        <dbReference type="ARBA" id="ARBA00068150"/>
    </source>
</evidence>
<evidence type="ECO:0000256" key="4">
    <source>
        <dbReference type="ARBA" id="ARBA00022679"/>
    </source>
</evidence>
<feature type="domain" description="Response regulatory" evidence="15">
    <location>
        <begin position="492"/>
        <end position="610"/>
    </location>
</feature>
<keyword evidence="3 11" id="KW-0597">Phosphoprotein</keyword>
<evidence type="ECO:0000256" key="2">
    <source>
        <dbReference type="ARBA" id="ARBA00012438"/>
    </source>
</evidence>
<dbReference type="PANTHER" id="PTHR45339:SF1">
    <property type="entry name" value="HYBRID SIGNAL TRANSDUCTION HISTIDINE KINASE J"/>
    <property type="match status" value="1"/>
</dbReference>
<keyword evidence="13" id="KW-0472">Membrane</keyword>
<keyword evidence="8" id="KW-0902">Two-component regulatory system</keyword>
<keyword evidence="6" id="KW-0418">Kinase</keyword>
<dbReference type="SMART" id="SM00387">
    <property type="entry name" value="HATPase_c"/>
    <property type="match status" value="1"/>
</dbReference>
<dbReference type="GO" id="GO:0000155">
    <property type="term" value="F:phosphorelay sensor kinase activity"/>
    <property type="evidence" value="ECO:0007669"/>
    <property type="project" value="InterPro"/>
</dbReference>
<comment type="catalytic activity">
    <reaction evidence="1">
        <text>ATP + protein L-histidine = ADP + protein N-phospho-L-histidine.</text>
        <dbReference type="EC" id="2.7.13.3"/>
    </reaction>
</comment>
<dbReference type="PROSITE" id="PS50109">
    <property type="entry name" value="HIS_KIN"/>
    <property type="match status" value="1"/>
</dbReference>
<evidence type="ECO:0000259" key="15">
    <source>
        <dbReference type="PROSITE" id="PS50110"/>
    </source>
</evidence>
<keyword evidence="13" id="KW-0812">Transmembrane</keyword>
<evidence type="ECO:0000256" key="8">
    <source>
        <dbReference type="ARBA" id="ARBA00023012"/>
    </source>
</evidence>
<dbReference type="InterPro" id="IPR036890">
    <property type="entry name" value="HATPase_C_sf"/>
</dbReference>
<keyword evidence="7" id="KW-0067">ATP-binding</keyword>
<feature type="domain" description="Histidine kinase" evidence="14">
    <location>
        <begin position="248"/>
        <end position="470"/>
    </location>
</feature>
<dbReference type="RefSeq" id="WP_094787620.1">
    <property type="nucleotide sequence ID" value="NZ_NDXW01000001.1"/>
</dbReference>
<comment type="caution">
    <text evidence="16">The sequence shown here is derived from an EMBL/GenBank/DDBJ whole genome shotgun (WGS) entry which is preliminary data.</text>
</comment>
<evidence type="ECO:0000256" key="9">
    <source>
        <dbReference type="ARBA" id="ARBA00064003"/>
    </source>
</evidence>
<organism evidence="16 17">
    <name type="scientific">Zooshikella ganghwensis</name>
    <dbReference type="NCBI Taxonomy" id="202772"/>
    <lineage>
        <taxon>Bacteria</taxon>
        <taxon>Pseudomonadati</taxon>
        <taxon>Pseudomonadota</taxon>
        <taxon>Gammaproteobacteria</taxon>
        <taxon>Oceanospirillales</taxon>
        <taxon>Zooshikellaceae</taxon>
        <taxon>Zooshikella</taxon>
    </lineage>
</organism>
<comment type="subunit">
    <text evidence="9">At low DSF concentrations, interacts with RpfF.</text>
</comment>
<reference evidence="16 17" key="1">
    <citation type="submission" date="2017-04" db="EMBL/GenBank/DDBJ databases">
        <title>Draft genome sequence of Zooshikella ganghwensis VG4 isolated from Red Sea sediments.</title>
        <authorList>
            <person name="Rehman Z."/>
            <person name="Alam I."/>
            <person name="Kamau A."/>
            <person name="Bajic V."/>
            <person name="Leiknes T."/>
        </authorList>
    </citation>
    <scope>NUCLEOTIDE SEQUENCE [LARGE SCALE GENOMIC DNA]</scope>
    <source>
        <strain evidence="16 17">VG4</strain>
    </source>
</reference>
<dbReference type="SUPFAM" id="SSF52172">
    <property type="entry name" value="CheY-like"/>
    <property type="match status" value="1"/>
</dbReference>
<dbReference type="EMBL" id="NDXW01000001">
    <property type="protein sequence ID" value="RDH44471.1"/>
    <property type="molecule type" value="Genomic_DNA"/>
</dbReference>
<evidence type="ECO:0000256" key="13">
    <source>
        <dbReference type="SAM" id="Phobius"/>
    </source>
</evidence>
<dbReference type="Pfam" id="PF00512">
    <property type="entry name" value="HisKA"/>
    <property type="match status" value="1"/>
</dbReference>
<dbReference type="SUPFAM" id="SSF47384">
    <property type="entry name" value="Homodimeric domain of signal transducing histidine kinase"/>
    <property type="match status" value="1"/>
</dbReference>
<evidence type="ECO:0000256" key="5">
    <source>
        <dbReference type="ARBA" id="ARBA00022741"/>
    </source>
</evidence>
<dbReference type="InterPro" id="IPR011006">
    <property type="entry name" value="CheY-like_superfamily"/>
</dbReference>
<evidence type="ECO:0000256" key="12">
    <source>
        <dbReference type="SAM" id="Coils"/>
    </source>
</evidence>
<dbReference type="InterPro" id="IPR003594">
    <property type="entry name" value="HATPase_dom"/>
</dbReference>
<dbReference type="EC" id="2.7.13.3" evidence="2"/>
<dbReference type="InterPro" id="IPR036097">
    <property type="entry name" value="HisK_dim/P_sf"/>
</dbReference>
<dbReference type="PANTHER" id="PTHR45339">
    <property type="entry name" value="HYBRID SIGNAL TRANSDUCTION HISTIDINE KINASE J"/>
    <property type="match status" value="1"/>
</dbReference>
<sequence length="630" mass="70742">MRQGRWTIKHQALLLGMLPCVVMFILLTSYTIISNQQLLDISISHRLQSHALHIAQALDHSPWPEVQEKLKSLIDDDLLCYIHIEYPDGSPLISLLEDDYEEYDERIEYQLALNYSHASPLYQGQIIVGLSKDYEHTGQLPYLVSVIVAGSITLLIAFLMANYLAKSITLPIQHITQTLQHFESHQFAPVQLTPQQAGVLQPLVAAVDHLGKALAQAEQQRQHFTNELIETSHQAKMASQAKSDFLAMMSHELRTPMNGVLGMLQLLDCTELNHEQREYIKIASNSTEHLLKVINDILDFSRIERGQLTLEQEIFNLHEALKSCVRIFQHHAAAKGLQLITEFSNIPPGLQVFADATRLKQVIINLISNAIKFTHQGSITLEAHLKEQTKQPTLFTCRIVDTGIGIAKDRLEHIFNPFQQADTFSVRKYSGSGLGLSIAKTLVNIMGGSLSVDSIEKQGSTFSFSIPIQLNNTQNHSSLPLIQPLPSSQETTILLVEDNPINQTVITGMLGVMGFQVESAESGVKAVNIATTHHYALILMDLHLPDIDGFQCCRQIKQLLASRQQQTPIIALITEFSPEIKKQCIACGMDDFLSKPFTRNQLRDKLAQHLKDFYGHQQNKRSHYVKPSNV</sequence>
<feature type="transmembrane region" description="Helical" evidence="13">
    <location>
        <begin position="142"/>
        <end position="165"/>
    </location>
</feature>
<dbReference type="InterPro" id="IPR004358">
    <property type="entry name" value="Sig_transdc_His_kin-like_C"/>
</dbReference>
<feature type="coiled-coil region" evidence="12">
    <location>
        <begin position="207"/>
        <end position="234"/>
    </location>
</feature>
<feature type="modified residue" description="4-aspartylphosphate" evidence="11">
    <location>
        <position position="541"/>
    </location>
</feature>
<dbReference type="Gene3D" id="1.10.287.130">
    <property type="match status" value="1"/>
</dbReference>
<keyword evidence="17" id="KW-1185">Reference proteome</keyword>
<protein>
    <recommendedName>
        <fullName evidence="10">Sensory/regulatory protein RpfC</fullName>
        <ecNumber evidence="2">2.7.13.3</ecNumber>
    </recommendedName>
</protein>
<dbReference type="Pfam" id="PF00072">
    <property type="entry name" value="Response_reg"/>
    <property type="match status" value="1"/>
</dbReference>
<dbReference type="InterPro" id="IPR001789">
    <property type="entry name" value="Sig_transdc_resp-reg_receiver"/>
</dbReference>
<evidence type="ECO:0000259" key="14">
    <source>
        <dbReference type="PROSITE" id="PS50109"/>
    </source>
</evidence>
<dbReference type="Gene3D" id="3.40.50.2300">
    <property type="match status" value="1"/>
</dbReference>
<evidence type="ECO:0000256" key="3">
    <source>
        <dbReference type="ARBA" id="ARBA00022553"/>
    </source>
</evidence>
<feature type="transmembrane region" description="Helical" evidence="13">
    <location>
        <begin position="12"/>
        <end position="33"/>
    </location>
</feature>
<keyword evidence="4" id="KW-0808">Transferase</keyword>